<evidence type="ECO:0000259" key="1">
    <source>
        <dbReference type="Pfam" id="PF05368"/>
    </source>
</evidence>
<keyword evidence="3" id="KW-1185">Reference proteome</keyword>
<dbReference type="Pfam" id="PF05368">
    <property type="entry name" value="NmrA"/>
    <property type="match status" value="1"/>
</dbReference>
<accession>A0ABW2ZVH9</accession>
<protein>
    <submittedName>
        <fullName evidence="2">NmrA family NAD(P)-binding protein</fullName>
    </submittedName>
</protein>
<sequence length="316" mass="33175">MNDLRSHTVTSAGHVEAEPELFVVTAATSATGSAVARALLDGGSTVVAVGREHDRLRPYADSGALTYLSALDDPDRLAKVMANATGAFVQIAPGFIPGSSDFQAYQRAVIAAEAYAVQTAHRHGRLRRVVTLSGWAANYSEARGPVWGLRQLEQAVDVTGVPAVHLRAGSFMENLLPDIAAIRATGATAGLIPADLPLPMIATVDIGRVAAELLRGDRPFTPGPVEVVGPADRTLTEATRLIGAAAGVPEARYDVRTADAVRAGLKANGFSDHMAAAMVDMTIDLAERRIRVHRPAGTITTATTLEEFVRAAVTAE</sequence>
<dbReference type="Proteomes" id="UP001597053">
    <property type="component" value="Unassembled WGS sequence"/>
</dbReference>
<dbReference type="PANTHER" id="PTHR43162">
    <property type="match status" value="1"/>
</dbReference>
<dbReference type="Gene3D" id="3.90.25.10">
    <property type="entry name" value="UDP-galactose 4-epimerase, domain 1"/>
    <property type="match status" value="1"/>
</dbReference>
<dbReference type="PANTHER" id="PTHR43162:SF1">
    <property type="entry name" value="PRESTALK A DIFFERENTIATION PROTEIN A"/>
    <property type="match status" value="1"/>
</dbReference>
<proteinExistence type="predicted"/>
<name>A0ABW2ZVH9_9ACTN</name>
<feature type="domain" description="NmrA-like" evidence="1">
    <location>
        <begin position="23"/>
        <end position="239"/>
    </location>
</feature>
<comment type="caution">
    <text evidence="2">The sequence shown here is derived from an EMBL/GenBank/DDBJ whole genome shotgun (WGS) entry which is preliminary data.</text>
</comment>
<dbReference type="InterPro" id="IPR051604">
    <property type="entry name" value="Ergot_Alk_Oxidoreductase"/>
</dbReference>
<dbReference type="InterPro" id="IPR008030">
    <property type="entry name" value="NmrA-like"/>
</dbReference>
<organism evidence="2 3">
    <name type="scientific">Micromonospora azadirachtae</name>
    <dbReference type="NCBI Taxonomy" id="1970735"/>
    <lineage>
        <taxon>Bacteria</taxon>
        <taxon>Bacillati</taxon>
        <taxon>Actinomycetota</taxon>
        <taxon>Actinomycetes</taxon>
        <taxon>Micromonosporales</taxon>
        <taxon>Micromonosporaceae</taxon>
        <taxon>Micromonospora</taxon>
    </lineage>
</organism>
<reference evidence="3" key="1">
    <citation type="journal article" date="2019" name="Int. J. Syst. Evol. Microbiol.">
        <title>The Global Catalogue of Microorganisms (GCM) 10K type strain sequencing project: providing services to taxonomists for standard genome sequencing and annotation.</title>
        <authorList>
            <consortium name="The Broad Institute Genomics Platform"/>
            <consortium name="The Broad Institute Genome Sequencing Center for Infectious Disease"/>
            <person name="Wu L."/>
            <person name="Ma J."/>
        </authorList>
    </citation>
    <scope>NUCLEOTIDE SEQUENCE [LARGE SCALE GENOMIC DNA]</scope>
    <source>
        <strain evidence="3">JCM 32148</strain>
    </source>
</reference>
<gene>
    <name evidence="2" type="ORF">ACFQZ8_01740</name>
</gene>
<dbReference type="Gene3D" id="3.40.50.720">
    <property type="entry name" value="NAD(P)-binding Rossmann-like Domain"/>
    <property type="match status" value="1"/>
</dbReference>
<evidence type="ECO:0000313" key="2">
    <source>
        <dbReference type="EMBL" id="MFD0782651.1"/>
    </source>
</evidence>
<dbReference type="EMBL" id="JBHTHM010000027">
    <property type="protein sequence ID" value="MFD0782651.1"/>
    <property type="molecule type" value="Genomic_DNA"/>
</dbReference>
<dbReference type="SUPFAM" id="SSF51735">
    <property type="entry name" value="NAD(P)-binding Rossmann-fold domains"/>
    <property type="match status" value="1"/>
</dbReference>
<evidence type="ECO:0000313" key="3">
    <source>
        <dbReference type="Proteomes" id="UP001597053"/>
    </source>
</evidence>
<dbReference type="InterPro" id="IPR036291">
    <property type="entry name" value="NAD(P)-bd_dom_sf"/>
</dbReference>